<evidence type="ECO:0000313" key="2">
    <source>
        <dbReference type="Proteomes" id="UP000187203"/>
    </source>
</evidence>
<dbReference type="Proteomes" id="UP000187203">
    <property type="component" value="Unassembled WGS sequence"/>
</dbReference>
<comment type="caution">
    <text evidence="1">The sequence shown here is derived from an EMBL/GenBank/DDBJ whole genome shotgun (WGS) entry which is preliminary data.</text>
</comment>
<proteinExistence type="predicted"/>
<evidence type="ECO:0000313" key="1">
    <source>
        <dbReference type="EMBL" id="OMP08081.1"/>
    </source>
</evidence>
<reference evidence="2" key="1">
    <citation type="submission" date="2013-09" db="EMBL/GenBank/DDBJ databases">
        <title>Corchorus olitorius genome sequencing.</title>
        <authorList>
            <person name="Alam M."/>
            <person name="Haque M.S."/>
            <person name="Islam M.S."/>
            <person name="Emdad E.M."/>
            <person name="Islam M.M."/>
            <person name="Ahmed B."/>
            <person name="Halim A."/>
            <person name="Hossen Q.M.M."/>
            <person name="Hossain M.Z."/>
            <person name="Ahmed R."/>
            <person name="Khan M.M."/>
            <person name="Islam R."/>
            <person name="Rashid M.M."/>
            <person name="Khan S.A."/>
            <person name="Rahman M.S."/>
            <person name="Alam M."/>
            <person name="Yahiya A.S."/>
            <person name="Khan M.S."/>
            <person name="Azam M.S."/>
            <person name="Haque T."/>
            <person name="Lashkar M.Z.H."/>
            <person name="Akhand A.I."/>
            <person name="Morshed G."/>
            <person name="Roy S."/>
            <person name="Uddin K.S."/>
            <person name="Rabeya T."/>
            <person name="Hossain A.S."/>
            <person name="Chowdhury A."/>
            <person name="Snigdha A.R."/>
            <person name="Mortoza M.S."/>
            <person name="Matin S.A."/>
            <person name="Hoque S.M.E."/>
            <person name="Islam M.K."/>
            <person name="Roy D.K."/>
            <person name="Haider R."/>
            <person name="Moosa M.M."/>
            <person name="Elias S.M."/>
            <person name="Hasan A.M."/>
            <person name="Jahan S."/>
            <person name="Shafiuddin M."/>
            <person name="Mahmood N."/>
            <person name="Shommy N.S."/>
        </authorList>
    </citation>
    <scope>NUCLEOTIDE SEQUENCE [LARGE SCALE GENOMIC DNA]</scope>
    <source>
        <strain evidence="2">cv. O-4</strain>
    </source>
</reference>
<gene>
    <name evidence="1" type="ORF">COLO4_06795</name>
</gene>
<organism evidence="1 2">
    <name type="scientific">Corchorus olitorius</name>
    <dbReference type="NCBI Taxonomy" id="93759"/>
    <lineage>
        <taxon>Eukaryota</taxon>
        <taxon>Viridiplantae</taxon>
        <taxon>Streptophyta</taxon>
        <taxon>Embryophyta</taxon>
        <taxon>Tracheophyta</taxon>
        <taxon>Spermatophyta</taxon>
        <taxon>Magnoliopsida</taxon>
        <taxon>eudicotyledons</taxon>
        <taxon>Gunneridae</taxon>
        <taxon>Pentapetalae</taxon>
        <taxon>rosids</taxon>
        <taxon>malvids</taxon>
        <taxon>Malvales</taxon>
        <taxon>Malvaceae</taxon>
        <taxon>Grewioideae</taxon>
        <taxon>Apeibeae</taxon>
        <taxon>Corchorus</taxon>
    </lineage>
</organism>
<accession>A0A1R3KLY5</accession>
<name>A0A1R3KLY5_9ROSI</name>
<dbReference type="AlphaFoldDB" id="A0A1R3KLY5"/>
<protein>
    <submittedName>
        <fullName evidence="1">Uncharacterized protein</fullName>
    </submittedName>
</protein>
<sequence>MTYLQHARINDHKQWWNREKYEIVVKYFKETYKMVAKHIPYWLTRGGGLLVSQVVNSMTFQEYVQKEEMNFVLLFAGQNALLTGQTDILQLLKKELKNESP</sequence>
<keyword evidence="2" id="KW-1185">Reference proteome</keyword>
<dbReference type="EMBL" id="AWUE01012908">
    <property type="protein sequence ID" value="OMP08081.1"/>
    <property type="molecule type" value="Genomic_DNA"/>
</dbReference>